<accession>A0A392UJ68</accession>
<evidence type="ECO:0000313" key="2">
    <source>
        <dbReference type="Proteomes" id="UP000265520"/>
    </source>
</evidence>
<organism evidence="1 2">
    <name type="scientific">Trifolium medium</name>
    <dbReference type="NCBI Taxonomy" id="97028"/>
    <lineage>
        <taxon>Eukaryota</taxon>
        <taxon>Viridiplantae</taxon>
        <taxon>Streptophyta</taxon>
        <taxon>Embryophyta</taxon>
        <taxon>Tracheophyta</taxon>
        <taxon>Spermatophyta</taxon>
        <taxon>Magnoliopsida</taxon>
        <taxon>eudicotyledons</taxon>
        <taxon>Gunneridae</taxon>
        <taxon>Pentapetalae</taxon>
        <taxon>rosids</taxon>
        <taxon>fabids</taxon>
        <taxon>Fabales</taxon>
        <taxon>Fabaceae</taxon>
        <taxon>Papilionoideae</taxon>
        <taxon>50 kb inversion clade</taxon>
        <taxon>NPAAA clade</taxon>
        <taxon>Hologalegina</taxon>
        <taxon>IRL clade</taxon>
        <taxon>Trifolieae</taxon>
        <taxon>Trifolium</taxon>
    </lineage>
</organism>
<evidence type="ECO:0000313" key="1">
    <source>
        <dbReference type="EMBL" id="MCI72420.1"/>
    </source>
</evidence>
<keyword evidence="2" id="KW-1185">Reference proteome</keyword>
<sequence>MVTQFYKSLFTEPNHGNVGFYMKYRFKPLEADVTQSIGGVVEKDEIRKAVFDMGAWKAPGPDGYPA</sequence>
<protein>
    <submittedName>
        <fullName evidence="1">Uncharacterized protein</fullName>
    </submittedName>
</protein>
<dbReference type="Proteomes" id="UP000265520">
    <property type="component" value="Unassembled WGS sequence"/>
</dbReference>
<name>A0A392UJ68_9FABA</name>
<comment type="caution">
    <text evidence="1">The sequence shown here is derived from an EMBL/GenBank/DDBJ whole genome shotgun (WGS) entry which is preliminary data.</text>
</comment>
<dbReference type="EMBL" id="LXQA010817693">
    <property type="protein sequence ID" value="MCI72420.1"/>
    <property type="molecule type" value="Genomic_DNA"/>
</dbReference>
<feature type="non-terminal residue" evidence="1">
    <location>
        <position position="66"/>
    </location>
</feature>
<reference evidence="1 2" key="1">
    <citation type="journal article" date="2018" name="Front. Plant Sci.">
        <title>Red Clover (Trifolium pratense) and Zigzag Clover (T. medium) - A Picture of Genomic Similarities and Differences.</title>
        <authorList>
            <person name="Dluhosova J."/>
            <person name="Istvanek J."/>
            <person name="Nedelnik J."/>
            <person name="Repkova J."/>
        </authorList>
    </citation>
    <scope>NUCLEOTIDE SEQUENCE [LARGE SCALE GENOMIC DNA]</scope>
    <source>
        <strain evidence="2">cv. 10/8</strain>
        <tissue evidence="1">Leaf</tissue>
    </source>
</reference>
<dbReference type="AlphaFoldDB" id="A0A392UJ68"/>
<proteinExistence type="predicted"/>